<dbReference type="NCBIfam" id="TIGR02964">
    <property type="entry name" value="xanthine_xdhC"/>
    <property type="match status" value="1"/>
</dbReference>
<dbReference type="Pfam" id="PF02625">
    <property type="entry name" value="XdhC_CoxI"/>
    <property type="match status" value="1"/>
</dbReference>
<dbReference type="InterPro" id="IPR027051">
    <property type="entry name" value="XdhC_Rossmann_dom"/>
</dbReference>
<dbReference type="KEGG" id="ppai:E1956_07250"/>
<reference evidence="3 4" key="1">
    <citation type="submission" date="2019-03" db="EMBL/GenBank/DDBJ databases">
        <title>Paraburkholderia sp. 7MH5, isolated from subtropical forest soil.</title>
        <authorList>
            <person name="Gao Z.-H."/>
            <person name="Qiu L.-H."/>
        </authorList>
    </citation>
    <scope>NUCLEOTIDE SEQUENCE [LARGE SCALE GENOMIC DNA]</scope>
    <source>
        <strain evidence="3 4">7MH5</strain>
    </source>
</reference>
<dbReference type="OrthoDB" id="61481at2"/>
<dbReference type="PANTHER" id="PTHR30388">
    <property type="entry name" value="ALDEHYDE OXIDOREDUCTASE MOLYBDENUM COFACTOR ASSEMBLY PROTEIN"/>
    <property type="match status" value="1"/>
</dbReference>
<dbReference type="Gene3D" id="3.40.50.720">
    <property type="entry name" value="NAD(P)-binding Rossmann-like Domain"/>
    <property type="match status" value="1"/>
</dbReference>
<sequence length="382" mass="40226">MQAWLTDLQHLLAHGDAAVLVTVARVEGSAPREAGTKMIVTREAARHTIGGGHLEWKAIETARQVLREGMRTPHARRLERFALGPSLGQCCGGAVVLAFERLDVSDLGWLSTLAHRLAAGASTVRSVSFRSSRNGTPPGGAVGHTAGLDRQDASAESAAAVATVMLSEPEPGVETPDCLLWDTGTPGQGDGTMLLTETIAPNDWPVVLFGAGHVGAALVRVLGTLPCHVRWVDERDAAFPSPEAFAALGAPNVAIDANDAPDEAIDAAPPGTSFIVMTHDHSRDLDLAERILRRGDFVFFGMIGSHTKRKQFEHRLAARGIDPLQIARMQCPLGVDGIVDKSPEVIAISAAAQLLQAIEAHAAGLHAREHAGVAVPGTIHSA</sequence>
<dbReference type="AlphaFoldDB" id="A0A4P7CMH3"/>
<feature type="domain" description="XdhC Rossmann" evidence="2">
    <location>
        <begin position="206"/>
        <end position="354"/>
    </location>
</feature>
<dbReference type="InterPro" id="IPR003777">
    <property type="entry name" value="XdhC_CoxI"/>
</dbReference>
<dbReference type="Pfam" id="PF13478">
    <property type="entry name" value="XdhC_C"/>
    <property type="match status" value="1"/>
</dbReference>
<dbReference type="RefSeq" id="WP_134748001.1">
    <property type="nucleotide sequence ID" value="NZ_CP038148.1"/>
</dbReference>
<evidence type="ECO:0000313" key="4">
    <source>
        <dbReference type="Proteomes" id="UP000295727"/>
    </source>
</evidence>
<protein>
    <submittedName>
        <fullName evidence="3">Xanthine dehydrogenase accessory protein XdhC</fullName>
    </submittedName>
</protein>
<feature type="domain" description="XdhC- CoxI" evidence="1">
    <location>
        <begin position="12"/>
        <end position="70"/>
    </location>
</feature>
<dbReference type="EMBL" id="CP038148">
    <property type="protein sequence ID" value="QBQ96990.1"/>
    <property type="molecule type" value="Genomic_DNA"/>
</dbReference>
<proteinExistence type="predicted"/>
<dbReference type="SUPFAM" id="SSF51735">
    <property type="entry name" value="NAD(P)-binding Rossmann-fold domains"/>
    <property type="match status" value="1"/>
</dbReference>
<evidence type="ECO:0000259" key="1">
    <source>
        <dbReference type="Pfam" id="PF02625"/>
    </source>
</evidence>
<dbReference type="PANTHER" id="PTHR30388:SF6">
    <property type="entry name" value="XANTHINE DEHYDROGENASE SUBUNIT A-RELATED"/>
    <property type="match status" value="1"/>
</dbReference>
<accession>A0A4P7CMH3</accession>
<dbReference type="InterPro" id="IPR036291">
    <property type="entry name" value="NAD(P)-bd_dom_sf"/>
</dbReference>
<gene>
    <name evidence="3" type="primary">xdhC</name>
    <name evidence="3" type="ORF">E1956_07250</name>
</gene>
<dbReference type="Proteomes" id="UP000295727">
    <property type="component" value="Chromosome 1"/>
</dbReference>
<evidence type="ECO:0000259" key="2">
    <source>
        <dbReference type="Pfam" id="PF13478"/>
    </source>
</evidence>
<organism evidence="3 4">
    <name type="scientific">Paraburkholderia pallida</name>
    <dbReference type="NCBI Taxonomy" id="2547399"/>
    <lineage>
        <taxon>Bacteria</taxon>
        <taxon>Pseudomonadati</taxon>
        <taxon>Pseudomonadota</taxon>
        <taxon>Betaproteobacteria</taxon>
        <taxon>Burkholderiales</taxon>
        <taxon>Burkholderiaceae</taxon>
        <taxon>Paraburkholderia</taxon>
    </lineage>
</organism>
<keyword evidence="4" id="KW-1185">Reference proteome</keyword>
<dbReference type="InterPro" id="IPR052698">
    <property type="entry name" value="MoCofactor_Util/Proc"/>
</dbReference>
<name>A0A4P7CMH3_9BURK</name>
<dbReference type="InterPro" id="IPR014308">
    <property type="entry name" value="Xanthine_DH_XdhC"/>
</dbReference>
<evidence type="ECO:0000313" key="3">
    <source>
        <dbReference type="EMBL" id="QBQ96990.1"/>
    </source>
</evidence>